<protein>
    <recommendedName>
        <fullName evidence="9">Organic cation/carnitine transporter</fullName>
    </recommendedName>
</protein>
<evidence type="ECO:0000256" key="6">
    <source>
        <dbReference type="SAM" id="Phobius"/>
    </source>
</evidence>
<evidence type="ECO:0000313" key="7">
    <source>
        <dbReference type="EMBL" id="KAK8771918.1"/>
    </source>
</evidence>
<dbReference type="EMBL" id="JARKHS020019106">
    <property type="protein sequence ID" value="KAK8771918.1"/>
    <property type="molecule type" value="Genomic_DNA"/>
</dbReference>
<dbReference type="InterPro" id="IPR036259">
    <property type="entry name" value="MFS_trans_sf"/>
</dbReference>
<dbReference type="InterPro" id="IPR005828">
    <property type="entry name" value="MFS_sugar_transport-like"/>
</dbReference>
<evidence type="ECO:0008006" key="9">
    <source>
        <dbReference type="Google" id="ProtNLM"/>
    </source>
</evidence>
<evidence type="ECO:0000256" key="3">
    <source>
        <dbReference type="ARBA" id="ARBA00022989"/>
    </source>
</evidence>
<evidence type="ECO:0000313" key="8">
    <source>
        <dbReference type="Proteomes" id="UP001321473"/>
    </source>
</evidence>
<feature type="transmembrane region" description="Helical" evidence="6">
    <location>
        <begin position="416"/>
        <end position="435"/>
    </location>
</feature>
<feature type="transmembrane region" description="Helical" evidence="6">
    <location>
        <begin position="447"/>
        <end position="466"/>
    </location>
</feature>
<dbReference type="Pfam" id="PF00083">
    <property type="entry name" value="Sugar_tr"/>
    <property type="match status" value="1"/>
</dbReference>
<evidence type="ECO:0000256" key="2">
    <source>
        <dbReference type="ARBA" id="ARBA00022692"/>
    </source>
</evidence>
<organism evidence="7 8">
    <name type="scientific">Amblyomma americanum</name>
    <name type="common">Lone star tick</name>
    <dbReference type="NCBI Taxonomy" id="6943"/>
    <lineage>
        <taxon>Eukaryota</taxon>
        <taxon>Metazoa</taxon>
        <taxon>Ecdysozoa</taxon>
        <taxon>Arthropoda</taxon>
        <taxon>Chelicerata</taxon>
        <taxon>Arachnida</taxon>
        <taxon>Acari</taxon>
        <taxon>Parasitiformes</taxon>
        <taxon>Ixodida</taxon>
        <taxon>Ixodoidea</taxon>
        <taxon>Ixodidae</taxon>
        <taxon>Amblyomminae</taxon>
        <taxon>Amblyomma</taxon>
    </lineage>
</organism>
<feature type="transmembrane region" description="Helical" evidence="6">
    <location>
        <begin position="507"/>
        <end position="529"/>
    </location>
</feature>
<evidence type="ECO:0000256" key="4">
    <source>
        <dbReference type="ARBA" id="ARBA00023136"/>
    </source>
</evidence>
<dbReference type="InterPro" id="IPR005829">
    <property type="entry name" value="Sugar_transporter_CS"/>
</dbReference>
<dbReference type="PANTHER" id="PTHR24064">
    <property type="entry name" value="SOLUTE CARRIER FAMILY 22 MEMBER"/>
    <property type="match status" value="1"/>
</dbReference>
<sequence>MDASSCAASSYASSTKRAKEGSIVIEDSLLDGFVPQYSLAGIQESVYIVLGHGAYQRRFLTCGILCVAAALFQFLAYQLIGRPVDHWCQPPEGLAHLSAEAWKNLSIPVEADGSFSQCTMYDPSELCDVPNVTFLSVSRGLQDSLLENRTAVPCHKWDYDIADKRDSIVSLFDLVCERRRLYDLSSLSYVVGYTFLAPVAGFLSDRVGRRPVLLVCAFVLLLSSVGTSVAATYASLVVTRIVAVSAGSATYILTFILLHEVTGNAWRSLFTLLHTAVAATVVPPLLHAVSLLEPRWLLAQGLLLVPTAMSATWCCLQEESPVWLLTTGNMRDAEVSILRAAQLNGVDMNKARATLTVIMTQLGKIDRSHSSAASTSAAEGIIETVKMRRRAVSVFIARFTLSALYFGVLVRDRATALRWHVAHVFLSTAYYAATYWAMTKWGLRDTLAALLAVVCSCALAEAAVISRDYNPAVPFVHAGMKVAVSAALGVALCYVGDIFPTHIRSIGVSLSIFFGGAGTLSSVSLITLAGRNANAAFSMFAAFTTLLSIVVVHWLPEVFIEKPKKAVPIRAMTEMERKEELKKSLSFFAGQKKRRSQERQSRLTNASAP</sequence>
<dbReference type="Proteomes" id="UP001321473">
    <property type="component" value="Unassembled WGS sequence"/>
</dbReference>
<dbReference type="Gene3D" id="1.20.1250.20">
    <property type="entry name" value="MFS general substrate transporter like domains"/>
    <property type="match status" value="1"/>
</dbReference>
<feature type="transmembrane region" description="Helical" evidence="6">
    <location>
        <begin position="237"/>
        <end position="258"/>
    </location>
</feature>
<feature type="transmembrane region" description="Helical" evidence="6">
    <location>
        <begin position="211"/>
        <end position="231"/>
    </location>
</feature>
<dbReference type="GO" id="GO:0022857">
    <property type="term" value="F:transmembrane transporter activity"/>
    <property type="evidence" value="ECO:0007669"/>
    <property type="project" value="InterPro"/>
</dbReference>
<proteinExistence type="predicted"/>
<feature type="transmembrane region" description="Helical" evidence="6">
    <location>
        <begin position="391"/>
        <end position="410"/>
    </location>
</feature>
<accession>A0AAQ4EBE6</accession>
<feature type="transmembrane region" description="Helical" evidence="6">
    <location>
        <begin position="187"/>
        <end position="204"/>
    </location>
</feature>
<feature type="transmembrane region" description="Helical" evidence="6">
    <location>
        <begin position="535"/>
        <end position="555"/>
    </location>
</feature>
<name>A0AAQ4EBE6_AMBAM</name>
<evidence type="ECO:0000256" key="5">
    <source>
        <dbReference type="SAM" id="MobiDB-lite"/>
    </source>
</evidence>
<gene>
    <name evidence="7" type="ORF">V5799_024837</name>
</gene>
<comment type="subcellular location">
    <subcellularLocation>
        <location evidence="1">Membrane</location>
        <topology evidence="1">Multi-pass membrane protein</topology>
    </subcellularLocation>
</comment>
<comment type="caution">
    <text evidence="7">The sequence shown here is derived from an EMBL/GenBank/DDBJ whole genome shotgun (WGS) entry which is preliminary data.</text>
</comment>
<dbReference type="GO" id="GO:0016020">
    <property type="term" value="C:membrane"/>
    <property type="evidence" value="ECO:0007669"/>
    <property type="project" value="UniProtKB-SubCell"/>
</dbReference>
<feature type="region of interest" description="Disordered" evidence="5">
    <location>
        <begin position="586"/>
        <end position="609"/>
    </location>
</feature>
<keyword evidence="8" id="KW-1185">Reference proteome</keyword>
<feature type="transmembrane region" description="Helical" evidence="6">
    <location>
        <begin position="472"/>
        <end position="495"/>
    </location>
</feature>
<feature type="transmembrane region" description="Helical" evidence="6">
    <location>
        <begin position="59"/>
        <end position="80"/>
    </location>
</feature>
<evidence type="ECO:0000256" key="1">
    <source>
        <dbReference type="ARBA" id="ARBA00004141"/>
    </source>
</evidence>
<keyword evidence="3 6" id="KW-1133">Transmembrane helix</keyword>
<keyword evidence="2 6" id="KW-0812">Transmembrane</keyword>
<reference evidence="7 8" key="1">
    <citation type="journal article" date="2023" name="Arcadia Sci">
        <title>De novo assembly of a long-read Amblyomma americanum tick genome.</title>
        <authorList>
            <person name="Chou S."/>
            <person name="Poskanzer K.E."/>
            <person name="Rollins M."/>
            <person name="Thuy-Boun P.S."/>
        </authorList>
    </citation>
    <scope>NUCLEOTIDE SEQUENCE [LARGE SCALE GENOMIC DNA]</scope>
    <source>
        <strain evidence="7">F_SG_1</strain>
        <tissue evidence="7">Salivary glands</tissue>
    </source>
</reference>
<keyword evidence="4 6" id="KW-0472">Membrane</keyword>
<dbReference type="SUPFAM" id="SSF103473">
    <property type="entry name" value="MFS general substrate transporter"/>
    <property type="match status" value="1"/>
</dbReference>
<dbReference type="PROSITE" id="PS00216">
    <property type="entry name" value="SUGAR_TRANSPORT_1"/>
    <property type="match status" value="1"/>
</dbReference>
<dbReference type="AlphaFoldDB" id="A0AAQ4EBE6"/>